<keyword evidence="1 4" id="KW-0547">Nucleotide-binding</keyword>
<dbReference type="InterPro" id="IPR036961">
    <property type="entry name" value="Kinesin_motor_dom_sf"/>
</dbReference>
<protein>
    <recommendedName>
        <fullName evidence="7">Kinesin motor domain-containing protein</fullName>
    </recommendedName>
</protein>
<feature type="coiled-coil region" evidence="5">
    <location>
        <begin position="830"/>
        <end position="857"/>
    </location>
</feature>
<dbReference type="InterPro" id="IPR001752">
    <property type="entry name" value="Kinesin_motor_dom"/>
</dbReference>
<sequence>MIVDSIWLGMENSDSQQCVRVAVNIRPLITSELMLGCTDCISVVPGEPQVQIGSHSFTYDYVYGSSGSPSSTIYNDCVAPLVDALFHGYNATVLAYGQTGSGKTYTMGTNYTGEENACGIIPKVMETIFKRVQIMKDSSEFLIRVSFIEIFKEEVFDLLDPNQSRGDVVSTAKSAAPSRVPIQIRETVNGGITLAGVTEAEVKTKEEMSSYLSRGSLSRATGSTNMNSQSSRSHAIFTITMEQKSGDDVLCAKLHLVDLAGSERAKRTGADGMRLKEGIHINKGLLALGNVISALGDERKRKEGGHVPYRDSKLTRLLQCLLLRFLHHGFISCHLDMDLVNDMQDSLGGNSKTVMIGTGLARPADTNAEETLNTLKYANRARNIQNKAVINRDPVGAQMQRMRSQIEQLQSELLLYKGDTGGAFEELQILKHKISLLEASNAELQRELHDRRVTCESLAQRACDAQVEKDQLVMKIESIRNGKSWDEIDSNSNEDYDLVKSYVSKIQDLEVELQRLKNSHAKSRQFDDWVDTDDSGFRSKNVLFACDNEYSSDCEAKSVDITDDMEDHAKEIEHSSLQEKLDRELKELDKKLEQKEVKISGSTFKFHGDIEYAVFIKIVLKHHYEKKVLELEQEKKFLQKEIEELKCNLANISSTSDDGAQKLKEEYLQKLNALEAQVSVLKKKQEAQAQLLRQKQKSDEASKRLQDEIQRIKSHKVQLQHKIKQESEQFRLWKASREKEVLQLKKEGRRNEYEMHKLLALNQRQKMVLQRKTEEASLATKRLKELLESRKTSSRESAVGGNGPGIQALMQAIEHELEVTVRVHEVRSAHERQMEERAKMANEIARLKEEADMMKINNSRDGLVSMSPGARNSRIFALEKMIASSSTTLLSMASQLSEAEERERVFSGKGRWNQVRSLAEAKNLMNHLFNLASSSRCFLRDKEVICREKDMEIRDLKEKVVRLSCSLRQLEMQKSELIHQLKLQSALRYSESMGASVYHDNNVGGHKYDLRKMENRRSTILLEDMDLSISDTESDDYIADVTDDEWVASEKIHIKKRKSKGRSLSMENNLSHISSEDGKDSSTEGDGDASGETGSDVCCSCSKSSSCKTNKCKCRAMGGTCGSSCSCLASRCANRASVAIEAQVEGSGNDSSIEEANKDRLLAAQGAELLQGALVEGPADAHGDNHGSRKPLSDIGNTLAKSNAQKANPRKKWRKSTVPTVVVVPDPPFTQSDNAEVPKKENNSISEANVPMNIPQKMHSSRPENIPVAPKLEKNVTETDIPLRIPRAMRKQVPSGLPLGDINGSKPDESFNKKESEVIEARSPVKQKRTLEKENNGRY</sequence>
<dbReference type="InterPro" id="IPR033467">
    <property type="entry name" value="Tesmin/TSO1-like_CXC"/>
</dbReference>
<dbReference type="PANTHER" id="PTHR47969:SF6">
    <property type="entry name" value="KINESIN-LIKE PROTEIN KIN-4C"/>
    <property type="match status" value="1"/>
</dbReference>
<evidence type="ECO:0000313" key="8">
    <source>
        <dbReference type="EMBL" id="CAJ1971673.1"/>
    </source>
</evidence>
<evidence type="ECO:0000313" key="9">
    <source>
        <dbReference type="Proteomes" id="UP001189624"/>
    </source>
</evidence>
<feature type="compositionally biased region" description="Basic and acidic residues" evidence="6">
    <location>
        <begin position="1306"/>
        <end position="1320"/>
    </location>
</feature>
<feature type="region of interest" description="Disordered" evidence="6">
    <location>
        <begin position="1057"/>
        <end position="1098"/>
    </location>
</feature>
<dbReference type="GO" id="GO:0003777">
    <property type="term" value="F:microtubule motor activity"/>
    <property type="evidence" value="ECO:0007669"/>
    <property type="project" value="InterPro"/>
</dbReference>
<dbReference type="CDD" id="cd01372">
    <property type="entry name" value="KISc_KIF4"/>
    <property type="match status" value="1"/>
</dbReference>
<feature type="compositionally biased region" description="Basic and acidic residues" evidence="6">
    <location>
        <begin position="1329"/>
        <end position="1339"/>
    </location>
</feature>
<evidence type="ECO:0000256" key="4">
    <source>
        <dbReference type="PROSITE-ProRule" id="PRU00283"/>
    </source>
</evidence>
<keyword evidence="2 4" id="KW-0067">ATP-binding</keyword>
<dbReference type="EMBL" id="OY731405">
    <property type="protein sequence ID" value="CAJ1971673.1"/>
    <property type="molecule type" value="Genomic_DNA"/>
</dbReference>
<organism evidence="8 9">
    <name type="scientific">Sphenostylis stenocarpa</name>
    <dbReference type="NCBI Taxonomy" id="92480"/>
    <lineage>
        <taxon>Eukaryota</taxon>
        <taxon>Viridiplantae</taxon>
        <taxon>Streptophyta</taxon>
        <taxon>Embryophyta</taxon>
        <taxon>Tracheophyta</taxon>
        <taxon>Spermatophyta</taxon>
        <taxon>Magnoliopsida</taxon>
        <taxon>eudicotyledons</taxon>
        <taxon>Gunneridae</taxon>
        <taxon>Pentapetalae</taxon>
        <taxon>rosids</taxon>
        <taxon>fabids</taxon>
        <taxon>Fabales</taxon>
        <taxon>Fabaceae</taxon>
        <taxon>Papilionoideae</taxon>
        <taxon>50 kb inversion clade</taxon>
        <taxon>NPAAA clade</taxon>
        <taxon>indigoferoid/millettioid clade</taxon>
        <taxon>Phaseoleae</taxon>
        <taxon>Sphenostylis</taxon>
    </lineage>
</organism>
<dbReference type="PRINTS" id="PR00380">
    <property type="entry name" value="KINESINHEAVY"/>
</dbReference>
<dbReference type="SMART" id="SM00129">
    <property type="entry name" value="KISc"/>
    <property type="match status" value="1"/>
</dbReference>
<feature type="coiled-coil region" evidence="5">
    <location>
        <begin position="399"/>
        <end position="447"/>
    </location>
</feature>
<dbReference type="Pfam" id="PF25764">
    <property type="entry name" value="KIF21A_4th"/>
    <property type="match status" value="1"/>
</dbReference>
<keyword evidence="3 4" id="KW-0505">Motor protein</keyword>
<dbReference type="GO" id="GO:0007018">
    <property type="term" value="P:microtubule-based movement"/>
    <property type="evidence" value="ECO:0007669"/>
    <property type="project" value="InterPro"/>
</dbReference>
<dbReference type="SMART" id="SM01114">
    <property type="entry name" value="CXC"/>
    <property type="match status" value="1"/>
</dbReference>
<keyword evidence="9" id="KW-1185">Reference proteome</keyword>
<dbReference type="GO" id="GO:0005875">
    <property type="term" value="C:microtubule associated complex"/>
    <property type="evidence" value="ECO:0007669"/>
    <property type="project" value="TreeGrafter"/>
</dbReference>
<evidence type="ECO:0000256" key="1">
    <source>
        <dbReference type="ARBA" id="ARBA00022741"/>
    </source>
</evidence>
<dbReference type="PANTHER" id="PTHR47969">
    <property type="entry name" value="CHROMOSOME-ASSOCIATED KINESIN KIF4A-RELATED"/>
    <property type="match status" value="1"/>
</dbReference>
<dbReference type="GO" id="GO:0007052">
    <property type="term" value="P:mitotic spindle organization"/>
    <property type="evidence" value="ECO:0007669"/>
    <property type="project" value="TreeGrafter"/>
</dbReference>
<dbReference type="Gene3D" id="3.40.850.10">
    <property type="entry name" value="Kinesin motor domain"/>
    <property type="match status" value="1"/>
</dbReference>
<feature type="region of interest" description="Disordered" evidence="6">
    <location>
        <begin position="1177"/>
        <end position="1196"/>
    </location>
</feature>
<evidence type="ECO:0000256" key="6">
    <source>
        <dbReference type="SAM" id="MobiDB-lite"/>
    </source>
</evidence>
<feature type="binding site" evidence="4">
    <location>
        <begin position="97"/>
        <end position="104"/>
    </location>
    <ligand>
        <name>ATP</name>
        <dbReference type="ChEBI" id="CHEBI:30616"/>
    </ligand>
</feature>
<dbReference type="Proteomes" id="UP001189624">
    <property type="component" value="Chromosome 8"/>
</dbReference>
<feature type="domain" description="Kinesin motor" evidence="7">
    <location>
        <begin position="18"/>
        <end position="384"/>
    </location>
</feature>
<gene>
    <name evidence="8" type="ORF">AYBTSS11_LOCUS23674</name>
</gene>
<dbReference type="InterPro" id="IPR027417">
    <property type="entry name" value="P-loop_NTPase"/>
</dbReference>
<feature type="region of interest" description="Disordered" evidence="6">
    <location>
        <begin position="1288"/>
        <end position="1339"/>
    </location>
</feature>
<evidence type="ECO:0000256" key="3">
    <source>
        <dbReference type="ARBA" id="ARBA00023175"/>
    </source>
</evidence>
<dbReference type="PROSITE" id="PS50067">
    <property type="entry name" value="KINESIN_MOTOR_2"/>
    <property type="match status" value="1"/>
</dbReference>
<evidence type="ECO:0000256" key="2">
    <source>
        <dbReference type="ARBA" id="ARBA00022840"/>
    </source>
</evidence>
<accession>A0AA86SZR7</accession>
<proteinExistence type="inferred from homology"/>
<dbReference type="Gramene" id="rna-AYBTSS11_LOCUS23674">
    <property type="protein sequence ID" value="CAJ1971673.1"/>
    <property type="gene ID" value="gene-AYBTSS11_LOCUS23674"/>
</dbReference>
<dbReference type="GO" id="GO:0005524">
    <property type="term" value="F:ATP binding"/>
    <property type="evidence" value="ECO:0007669"/>
    <property type="project" value="UniProtKB-UniRule"/>
</dbReference>
<feature type="coiled-coil region" evidence="5">
    <location>
        <begin position="574"/>
        <end position="729"/>
    </location>
</feature>
<name>A0AA86SZR7_9FABA</name>
<keyword evidence="5" id="KW-0175">Coiled coil</keyword>
<comment type="similarity">
    <text evidence="4">Belongs to the TRAFAC class myosin-kinesin ATPase superfamily. Kinesin family.</text>
</comment>
<dbReference type="Pfam" id="PF00225">
    <property type="entry name" value="Kinesin"/>
    <property type="match status" value="2"/>
</dbReference>
<dbReference type="SUPFAM" id="SSF52540">
    <property type="entry name" value="P-loop containing nucleoside triphosphate hydrolases"/>
    <property type="match status" value="1"/>
</dbReference>
<dbReference type="PROSITE" id="PS00411">
    <property type="entry name" value="KINESIN_MOTOR_1"/>
    <property type="match status" value="1"/>
</dbReference>
<evidence type="ECO:0000256" key="5">
    <source>
        <dbReference type="SAM" id="Coils"/>
    </source>
</evidence>
<dbReference type="InterPro" id="IPR019821">
    <property type="entry name" value="Kinesin_motor_CS"/>
</dbReference>
<reference evidence="8" key="1">
    <citation type="submission" date="2023-10" db="EMBL/GenBank/DDBJ databases">
        <authorList>
            <person name="Domelevo Entfellner J.-B."/>
        </authorList>
    </citation>
    <scope>NUCLEOTIDE SEQUENCE</scope>
</reference>
<dbReference type="InterPro" id="IPR027640">
    <property type="entry name" value="Kinesin-like_fam"/>
</dbReference>
<dbReference type="GO" id="GO:0051231">
    <property type="term" value="P:spindle elongation"/>
    <property type="evidence" value="ECO:0007669"/>
    <property type="project" value="TreeGrafter"/>
</dbReference>
<evidence type="ECO:0000259" key="7">
    <source>
        <dbReference type="PROSITE" id="PS50067"/>
    </source>
</evidence>
<dbReference type="GO" id="GO:0008017">
    <property type="term" value="F:microtubule binding"/>
    <property type="evidence" value="ECO:0007669"/>
    <property type="project" value="InterPro"/>
</dbReference>